<dbReference type="RefSeq" id="WP_046039812.1">
    <property type="nucleotide sequence ID" value="NZ_LACC01000012.1"/>
</dbReference>
<dbReference type="PATRIC" id="fig|294.132.peg.858"/>
<comment type="caution">
    <text evidence="1">The sequence shown here is derived from an EMBL/GenBank/DDBJ whole genome shotgun (WGS) entry which is preliminary data.</text>
</comment>
<evidence type="ECO:0000313" key="1">
    <source>
        <dbReference type="EMBL" id="KJZ47478.1"/>
    </source>
</evidence>
<gene>
    <name evidence="1" type="ORF">VC35_10580</name>
</gene>
<dbReference type="EMBL" id="LACC01000012">
    <property type="protein sequence ID" value="KJZ47478.1"/>
    <property type="molecule type" value="Genomic_DNA"/>
</dbReference>
<protein>
    <submittedName>
        <fullName evidence="1">Uncharacterized protein</fullName>
    </submittedName>
</protein>
<dbReference type="AlphaFoldDB" id="A0A0F4TSP6"/>
<evidence type="ECO:0000313" key="2">
    <source>
        <dbReference type="Proteomes" id="UP000033588"/>
    </source>
</evidence>
<reference evidence="1 2" key="1">
    <citation type="submission" date="2015-03" db="EMBL/GenBank/DDBJ databases">
        <title>Comparative genomics of Pseudomonas insights into diversity of traits involved in vanlence and defense.</title>
        <authorList>
            <person name="Qin Y."/>
        </authorList>
    </citation>
    <scope>NUCLEOTIDE SEQUENCE [LARGE SCALE GENOMIC DNA]</scope>
    <source>
        <strain evidence="1 2">C8</strain>
    </source>
</reference>
<accession>A0A0F4TSP6</accession>
<sequence length="329" mass="36532">MNDMKKPTVAGYSTQDEITISSLKVRFDAPGVESKRIFANGRMQVRILVFVVAVNQSGAPVPLQYFPDLISTRLIRFHDGQPLAQDAYAGVPVPGWSVSVLENRYAHDMPGTTPATGGTGGTTGTPLEFWVSSSEIGQLHIAAEVTVQGKVYRSNNTVNPDGTMNNESIVVSAERSPEYSHELFSWRSHEIFGAWNGVRLFRYDLGLYLGGQQVKLIDWDTHQYGESGRWPVKFCYTGMLTSLRGSRSFTGIMLPVRAAEVDVVGVRLPVIQRVGELVAFKGIPPVYKFSREELRLDPFFFTALDEFGNTHHLSLVVDIQSNEFLLVRG</sequence>
<proteinExistence type="predicted"/>
<organism evidence="1 2">
    <name type="scientific">Pseudomonas fluorescens</name>
    <dbReference type="NCBI Taxonomy" id="294"/>
    <lineage>
        <taxon>Bacteria</taxon>
        <taxon>Pseudomonadati</taxon>
        <taxon>Pseudomonadota</taxon>
        <taxon>Gammaproteobacteria</taxon>
        <taxon>Pseudomonadales</taxon>
        <taxon>Pseudomonadaceae</taxon>
        <taxon>Pseudomonas</taxon>
    </lineage>
</organism>
<name>A0A0F4TSP6_PSEFL</name>
<dbReference type="OrthoDB" id="7032264at2"/>
<dbReference type="Proteomes" id="UP000033588">
    <property type="component" value="Unassembled WGS sequence"/>
</dbReference>